<dbReference type="AlphaFoldDB" id="A0A2Z6ERU2"/>
<feature type="region of interest" description="Disordered" evidence="1">
    <location>
        <begin position="889"/>
        <end position="931"/>
    </location>
</feature>
<protein>
    <submittedName>
        <fullName evidence="2">Uncharacterized protein</fullName>
    </submittedName>
</protein>
<dbReference type="ExpressionAtlas" id="A0A2Z6ERU2">
    <property type="expression patterns" value="baseline"/>
</dbReference>
<evidence type="ECO:0000313" key="2">
    <source>
        <dbReference type="EMBL" id="BBE07897.1"/>
    </source>
</evidence>
<name>A0A2Z6ERU2_WHEAT</name>
<feature type="region of interest" description="Disordered" evidence="1">
    <location>
        <begin position="992"/>
        <end position="1020"/>
    </location>
</feature>
<organism evidence="2">
    <name type="scientific">Triticum aestivum</name>
    <name type="common">Wheat</name>
    <dbReference type="NCBI Taxonomy" id="4565"/>
    <lineage>
        <taxon>Eukaryota</taxon>
        <taxon>Viridiplantae</taxon>
        <taxon>Streptophyta</taxon>
        <taxon>Embryophyta</taxon>
        <taxon>Tracheophyta</taxon>
        <taxon>Spermatophyta</taxon>
        <taxon>Magnoliopsida</taxon>
        <taxon>Liliopsida</taxon>
        <taxon>Poales</taxon>
        <taxon>Poaceae</taxon>
        <taxon>BOP clade</taxon>
        <taxon>Pooideae</taxon>
        <taxon>Triticodae</taxon>
        <taxon>Triticeae</taxon>
        <taxon>Triticinae</taxon>
        <taxon>Triticum</taxon>
    </lineage>
</organism>
<reference evidence="2" key="1">
    <citation type="journal article" date="2018" name="PLoS ONE">
        <title>Identification of induced mutations in hexaploid wheat genome using exome capture assay.</title>
        <authorList>
            <person name="Hussain M."/>
            <person name="Iqbal M.A."/>
            <person name="Till B.J."/>
            <person name="Rahman M.U."/>
        </authorList>
    </citation>
    <scope>NUCLEOTIDE SEQUENCE</scope>
    <source>
        <strain evidence="2">N1-252</strain>
    </source>
</reference>
<proteinExistence type="predicted"/>
<accession>A0A2Z6ERU2</accession>
<feature type="compositionally biased region" description="Pro residues" evidence="1">
    <location>
        <begin position="1007"/>
        <end position="1020"/>
    </location>
</feature>
<evidence type="ECO:0000256" key="1">
    <source>
        <dbReference type="SAM" id="MobiDB-lite"/>
    </source>
</evidence>
<feature type="compositionally biased region" description="Polar residues" evidence="1">
    <location>
        <begin position="992"/>
        <end position="1005"/>
    </location>
</feature>
<sequence>MKGSEERLMVLNQGEDSEGRLNVISFFFTSFQALYDIKNPLPFPLRYRLLCISEDSADVNALNVRLSGLCRSVFSHLLPLLGLWCCDQFVLNEMSCLCSPELATIHVISVSKANLLFGYYICDICHHRLRNPQYSFHLQENASLFDMLDIFSTAISIGELKKRIHKVENTVSEVKKAPLLCVASNSTQSDIANKNRRRLGAASKREVFGREVLRDDIMARRVRHHRLMNLALVHVTLLAYMVLQGLGRLPLQDMFEITRRNARRRNFSTPSCVFMCQRLSVWRIYFKKCCRILAKIVSPVFQIIGDTKSRKHCVANVSCYWMISGKTRMTNNWRNSLHSMLGKEAKSWRLEQKKQLELCVPINLLKCLIWMRISTWRCLCIMHVVKVLPLKNLNKLGERLPKSYTDHLLQQQLQDGLGQTQISVFGKMLQSLTCMTPWMLSGGAISSLIQTCDALNSAIFSPEDSNWINTTLACGRKDLRLVVQQKTWKMLRATFKSWFHAHFCDQMITLKNALQFMICCMIYPALLEVIASGLRTYGATEKAGREKSLEMSAIFLFRIMMGNLPRRSLHWKIYAPSSSMLLDIHQSRKKSLRVYARGCRNCGYQLLSGRTIMSGNPMGSLSQNLLLSSTYAILLGHIVHALLYQAHYRSFTISSCIFTRAKYWNSPLLILSNGTCSAGQTNSVTWAGYHSKRYHHASQVMNKGMRSSGTTSFVADWTSMALKMKARRKLLKPILPRNGSQNCAWYGLVMMIQGAVQKLKQRYLRACALPWGFKSLYMDTEVQGTQIGWWVSRAVAQMACEIFNSSDAANWDLVLNLRLSLIFVCSIFGAAAGTPCQATWSTSRCSRIISWDARISGVFQHCPSLLSGFLLLPATMNWSLVKQPDIQTGKRLSTSPGKDFRSSKCRTHKTEVPPPPAAEAGGWEGATDLAGGRRGRSGIRWLGQRRVHEQLMLFLSVNNFFLFAPTGFVTNPVYKEKLCRPWFREQLPTHILSQRRQPQLPTRQNPIQPPASPPPTTHRR</sequence>
<dbReference type="EMBL" id="LC383650">
    <property type="protein sequence ID" value="BBE07897.1"/>
    <property type="molecule type" value="Genomic_DNA"/>
</dbReference>